<keyword evidence="7 9" id="KW-0807">Transducer</keyword>
<evidence type="ECO:0000256" key="2">
    <source>
        <dbReference type="ARBA" id="ARBA00022475"/>
    </source>
</evidence>
<dbReference type="SMART" id="SM00304">
    <property type="entry name" value="HAMP"/>
    <property type="match status" value="1"/>
</dbReference>
<dbReference type="EMBL" id="FQVG01000026">
    <property type="protein sequence ID" value="SHE97462.1"/>
    <property type="molecule type" value="Genomic_DNA"/>
</dbReference>
<keyword evidence="5 10" id="KW-1133">Transmembrane helix</keyword>
<dbReference type="Gene3D" id="6.10.340.10">
    <property type="match status" value="1"/>
</dbReference>
<evidence type="ECO:0000313" key="14">
    <source>
        <dbReference type="Proteomes" id="UP000184423"/>
    </source>
</evidence>
<dbReference type="RefSeq" id="WP_073248809.1">
    <property type="nucleotide sequence ID" value="NZ_FQVG01000026.1"/>
</dbReference>
<dbReference type="Gene3D" id="1.10.287.950">
    <property type="entry name" value="Methyl-accepting chemotaxis protein"/>
    <property type="match status" value="1"/>
</dbReference>
<name>A0A1M4XW29_9CLOT</name>
<evidence type="ECO:0000256" key="3">
    <source>
        <dbReference type="ARBA" id="ARBA00022500"/>
    </source>
</evidence>
<dbReference type="GO" id="GO:0007165">
    <property type="term" value="P:signal transduction"/>
    <property type="evidence" value="ECO:0007669"/>
    <property type="project" value="UniProtKB-KW"/>
</dbReference>
<comment type="similarity">
    <text evidence="8">Belongs to the methyl-accepting chemotaxis (MCP) protein family.</text>
</comment>
<proteinExistence type="inferred from homology"/>
<evidence type="ECO:0000256" key="8">
    <source>
        <dbReference type="ARBA" id="ARBA00029447"/>
    </source>
</evidence>
<evidence type="ECO:0000256" key="1">
    <source>
        <dbReference type="ARBA" id="ARBA00004651"/>
    </source>
</evidence>
<dbReference type="PANTHER" id="PTHR32089">
    <property type="entry name" value="METHYL-ACCEPTING CHEMOTAXIS PROTEIN MCPB"/>
    <property type="match status" value="1"/>
</dbReference>
<accession>A0A1M4XW29</accession>
<dbReference type="CDD" id="cd12912">
    <property type="entry name" value="PDC2_MCP_like"/>
    <property type="match status" value="1"/>
</dbReference>
<dbReference type="SMART" id="SM00283">
    <property type="entry name" value="MA"/>
    <property type="match status" value="1"/>
</dbReference>
<evidence type="ECO:0000259" key="11">
    <source>
        <dbReference type="PROSITE" id="PS50111"/>
    </source>
</evidence>
<dbReference type="PROSITE" id="PS50111">
    <property type="entry name" value="CHEMOTAXIS_TRANSDUC_2"/>
    <property type="match status" value="1"/>
</dbReference>
<dbReference type="CDD" id="cd06225">
    <property type="entry name" value="HAMP"/>
    <property type="match status" value="1"/>
</dbReference>
<dbReference type="Proteomes" id="UP000184423">
    <property type="component" value="Unassembled WGS sequence"/>
</dbReference>
<keyword evidence="2" id="KW-1003">Cell membrane</keyword>
<evidence type="ECO:0000259" key="12">
    <source>
        <dbReference type="PROSITE" id="PS50885"/>
    </source>
</evidence>
<feature type="domain" description="Methyl-accepting transducer" evidence="11">
    <location>
        <begin position="392"/>
        <end position="628"/>
    </location>
</feature>
<comment type="subcellular location">
    <subcellularLocation>
        <location evidence="1">Cell membrane</location>
        <topology evidence="1">Multi-pass membrane protein</topology>
    </subcellularLocation>
</comment>
<dbReference type="InterPro" id="IPR004089">
    <property type="entry name" value="MCPsignal_dom"/>
</dbReference>
<dbReference type="InterPro" id="IPR003660">
    <property type="entry name" value="HAMP_dom"/>
</dbReference>
<evidence type="ECO:0000256" key="10">
    <source>
        <dbReference type="SAM" id="Phobius"/>
    </source>
</evidence>
<dbReference type="InterPro" id="IPR033479">
    <property type="entry name" value="dCache_1"/>
</dbReference>
<evidence type="ECO:0000256" key="7">
    <source>
        <dbReference type="ARBA" id="ARBA00023224"/>
    </source>
</evidence>
<dbReference type="GO" id="GO:0005886">
    <property type="term" value="C:plasma membrane"/>
    <property type="evidence" value="ECO:0007669"/>
    <property type="project" value="UniProtKB-SubCell"/>
</dbReference>
<keyword evidence="6 10" id="KW-0472">Membrane</keyword>
<evidence type="ECO:0000256" key="6">
    <source>
        <dbReference type="ARBA" id="ARBA00023136"/>
    </source>
</evidence>
<organism evidence="13 14">
    <name type="scientific">Caloramator proteoclasticus DSM 10124</name>
    <dbReference type="NCBI Taxonomy" id="1121262"/>
    <lineage>
        <taxon>Bacteria</taxon>
        <taxon>Bacillati</taxon>
        <taxon>Bacillota</taxon>
        <taxon>Clostridia</taxon>
        <taxon>Eubacteriales</taxon>
        <taxon>Clostridiaceae</taxon>
        <taxon>Caloramator</taxon>
    </lineage>
</organism>
<evidence type="ECO:0000256" key="4">
    <source>
        <dbReference type="ARBA" id="ARBA00022692"/>
    </source>
</evidence>
<dbReference type="SUPFAM" id="SSF58104">
    <property type="entry name" value="Methyl-accepting chemotaxis protein (MCP) signaling domain"/>
    <property type="match status" value="1"/>
</dbReference>
<evidence type="ECO:0000313" key="13">
    <source>
        <dbReference type="EMBL" id="SHE97462.1"/>
    </source>
</evidence>
<dbReference type="PROSITE" id="PS50885">
    <property type="entry name" value="HAMP"/>
    <property type="match status" value="1"/>
</dbReference>
<protein>
    <submittedName>
        <fullName evidence="13">Methyl-accepting chemotaxis protein</fullName>
    </submittedName>
</protein>
<feature type="transmembrane region" description="Helical" evidence="10">
    <location>
        <begin position="297"/>
        <end position="320"/>
    </location>
</feature>
<dbReference type="Gene3D" id="3.30.450.20">
    <property type="entry name" value="PAS domain"/>
    <property type="match status" value="1"/>
</dbReference>
<keyword evidence="4 10" id="KW-0812">Transmembrane</keyword>
<keyword evidence="3" id="KW-0145">Chemotaxis</keyword>
<keyword evidence="14" id="KW-1185">Reference proteome</keyword>
<feature type="domain" description="HAMP" evidence="12">
    <location>
        <begin position="321"/>
        <end position="373"/>
    </location>
</feature>
<dbReference type="GO" id="GO:0006935">
    <property type="term" value="P:chemotaxis"/>
    <property type="evidence" value="ECO:0007669"/>
    <property type="project" value="UniProtKB-KW"/>
</dbReference>
<feature type="transmembrane region" description="Helical" evidence="10">
    <location>
        <begin position="23"/>
        <end position="46"/>
    </location>
</feature>
<dbReference type="AlphaFoldDB" id="A0A1M4XW29"/>
<dbReference type="PANTHER" id="PTHR32089:SF112">
    <property type="entry name" value="LYSOZYME-LIKE PROTEIN-RELATED"/>
    <property type="match status" value="1"/>
</dbReference>
<dbReference type="Pfam" id="PF02743">
    <property type="entry name" value="dCache_1"/>
    <property type="match status" value="1"/>
</dbReference>
<evidence type="ECO:0000256" key="9">
    <source>
        <dbReference type="PROSITE-ProRule" id="PRU00284"/>
    </source>
</evidence>
<dbReference type="Pfam" id="PF00672">
    <property type="entry name" value="HAMP"/>
    <property type="match status" value="1"/>
</dbReference>
<gene>
    <name evidence="13" type="ORF">SAMN02746091_01514</name>
</gene>
<evidence type="ECO:0000256" key="5">
    <source>
        <dbReference type="ARBA" id="ARBA00022989"/>
    </source>
</evidence>
<dbReference type="Pfam" id="PF00015">
    <property type="entry name" value="MCPsignal"/>
    <property type="match status" value="1"/>
</dbReference>
<sequence>MENIIATIKKNSIFSKQKLSIRLIRIISVLTMLAFLFLLGMIYNVLMASAKRQYINSANQVLEQNKNYIEYITKSINNYAIQILSDKDLIETLQKDYKDDYDKLLATKALESKISSIALSNDIISDVFIIVDNKINYGYPNIKSDITTDKVPYYKEFIESNSSNYWTPPIKLNLGFIDDITVSNYSIVKDLDSGKKLGLLVISLSPLKFSKALIKNNDGSIMYIVNEQGKIISHPDLNLIGKDLVQIKKDNLNKGQGHFYVNDNSKEKLIIYSTAQNGWKLVYEIPKGLLLKDTIKIINYILIIGTLFVLIVTLTLIVYMNKLLKPLDKIVQATKSIESGDLTISVDVNTKDEIGKLSNTFNNMINNLRAMIERTTKTINESKKVASNVSSSVYELHSAIYEISASIQSILEGANKQNDMAGLCSSRVDSFGKQLRESLEIFEKLEKKSKVAMEKSLSGIEYIKSIINEFDENVKNINNVKEMSNDLTLSTKNVESILNNINEIAEQTNLLALNAAIEAARAGEAGRGFMVVADEVRKLADNSKKSAYTIANIIKDIDKNVNSTSFAMENIAVVLNNQTQGINRIIEIFNEINESFKEVAFGISKFGDVVNEIDKSKEEVINSIYEISNISQNTTASINEISAASEEQVNAVENVKNLMVELENVSSKVEEIILKFKV</sequence>
<reference evidence="14" key="1">
    <citation type="submission" date="2016-11" db="EMBL/GenBank/DDBJ databases">
        <authorList>
            <person name="Varghese N."/>
            <person name="Submissions S."/>
        </authorList>
    </citation>
    <scope>NUCLEOTIDE SEQUENCE [LARGE SCALE GENOMIC DNA]</scope>
    <source>
        <strain evidence="14">DSM 10124</strain>
    </source>
</reference>